<sequence>MSSVSLFIPFALVNHTDEFIKNVIENKARLGKVAQVDVITKMNSTRNKYNIAYVYFEKWNDDEPTNKFLADLKSSVKPIIRYEKDSGRYSMIPTYWKVVENILVDKRKTKTLPINSHDEFPVLGTPPRKVRFANTPPPAPRKSHVTSCVINLNKEQLNAIDEELSCVDRESMNLVDDGYVSKLEEENQRLREENNRIVHFYTSQIYALNNQIAQLWDMTFRH</sequence>
<name>A0A6C0E550_9ZZZZ</name>
<dbReference type="EMBL" id="MN739735">
    <property type="protein sequence ID" value="QHT23842.1"/>
    <property type="molecule type" value="Genomic_DNA"/>
</dbReference>
<organism evidence="1">
    <name type="scientific">viral metagenome</name>
    <dbReference type="NCBI Taxonomy" id="1070528"/>
    <lineage>
        <taxon>unclassified sequences</taxon>
        <taxon>metagenomes</taxon>
        <taxon>organismal metagenomes</taxon>
    </lineage>
</organism>
<evidence type="ECO:0000313" key="1">
    <source>
        <dbReference type="EMBL" id="QHT23842.1"/>
    </source>
</evidence>
<proteinExistence type="predicted"/>
<dbReference type="AlphaFoldDB" id="A0A6C0E550"/>
<accession>A0A6C0E550</accession>
<reference evidence="1" key="1">
    <citation type="journal article" date="2020" name="Nature">
        <title>Giant virus diversity and host interactions through global metagenomics.</title>
        <authorList>
            <person name="Schulz F."/>
            <person name="Roux S."/>
            <person name="Paez-Espino D."/>
            <person name="Jungbluth S."/>
            <person name="Walsh D.A."/>
            <person name="Denef V.J."/>
            <person name="McMahon K.D."/>
            <person name="Konstantinidis K.T."/>
            <person name="Eloe-Fadrosh E.A."/>
            <person name="Kyrpides N.C."/>
            <person name="Woyke T."/>
        </authorList>
    </citation>
    <scope>NUCLEOTIDE SEQUENCE</scope>
    <source>
        <strain evidence="1">GVMAG-M-3300023179-132</strain>
    </source>
</reference>
<protein>
    <submittedName>
        <fullName evidence="1">Uncharacterized protein</fullName>
    </submittedName>
</protein>